<dbReference type="AlphaFoldDB" id="A0A4Y6PVZ0"/>
<name>A0A4Y6PVZ0_PERCE</name>
<keyword evidence="3" id="KW-0597">Phosphoprotein</keyword>
<dbReference type="PROSITE" id="PS50113">
    <property type="entry name" value="PAC"/>
    <property type="match status" value="1"/>
</dbReference>
<proteinExistence type="predicted"/>
<feature type="domain" description="Histidine kinase" evidence="5">
    <location>
        <begin position="318"/>
        <end position="554"/>
    </location>
</feature>
<dbReference type="Proteomes" id="UP000315995">
    <property type="component" value="Chromosome"/>
</dbReference>
<accession>A0A5B8Y6S0</accession>
<dbReference type="Pfam" id="PF13426">
    <property type="entry name" value="PAS_9"/>
    <property type="match status" value="1"/>
</dbReference>
<dbReference type="SMART" id="SM00387">
    <property type="entry name" value="HATPase_c"/>
    <property type="match status" value="1"/>
</dbReference>
<gene>
    <name evidence="8" type="ORF">FIV42_17175</name>
</gene>
<evidence type="ECO:0000256" key="2">
    <source>
        <dbReference type="ARBA" id="ARBA00012438"/>
    </source>
</evidence>
<dbReference type="Gene3D" id="3.30.565.10">
    <property type="entry name" value="Histidine kinase-like ATPase, C-terminal domain"/>
    <property type="match status" value="1"/>
</dbReference>
<feature type="compositionally biased region" description="Basic and acidic residues" evidence="4">
    <location>
        <begin position="32"/>
        <end position="41"/>
    </location>
</feature>
<dbReference type="InterPro" id="IPR003661">
    <property type="entry name" value="HisK_dim/P_dom"/>
</dbReference>
<reference evidence="8 9" key="1">
    <citation type="submission" date="2019-06" db="EMBL/GenBank/DDBJ databases">
        <title>Persicimonas caeni gen. nov., sp. nov., a predatory bacterium isolated from solar saltern.</title>
        <authorList>
            <person name="Wang S."/>
        </authorList>
    </citation>
    <scope>NUCLEOTIDE SEQUENCE [LARGE SCALE GENOMIC DNA]</scope>
    <source>
        <strain evidence="8 9">YN101</strain>
    </source>
</reference>
<evidence type="ECO:0000256" key="4">
    <source>
        <dbReference type="SAM" id="MobiDB-lite"/>
    </source>
</evidence>
<evidence type="ECO:0000259" key="5">
    <source>
        <dbReference type="PROSITE" id="PS50109"/>
    </source>
</evidence>
<evidence type="ECO:0000259" key="6">
    <source>
        <dbReference type="PROSITE" id="PS50112"/>
    </source>
</evidence>
<dbReference type="EC" id="2.7.13.3" evidence="2"/>
<dbReference type="PROSITE" id="PS50109">
    <property type="entry name" value="HIS_KIN"/>
    <property type="match status" value="1"/>
</dbReference>
<dbReference type="SMART" id="SM00091">
    <property type="entry name" value="PAS"/>
    <property type="match status" value="2"/>
</dbReference>
<dbReference type="InterPro" id="IPR036097">
    <property type="entry name" value="HisK_dim/P_sf"/>
</dbReference>
<dbReference type="Pfam" id="PF13188">
    <property type="entry name" value="PAS_8"/>
    <property type="match status" value="1"/>
</dbReference>
<dbReference type="SUPFAM" id="SSF55874">
    <property type="entry name" value="ATPase domain of HSP90 chaperone/DNA topoisomerase II/histidine kinase"/>
    <property type="match status" value="1"/>
</dbReference>
<dbReference type="InterPro" id="IPR004358">
    <property type="entry name" value="Sig_transdc_His_kin-like_C"/>
</dbReference>
<evidence type="ECO:0000256" key="3">
    <source>
        <dbReference type="ARBA" id="ARBA00022553"/>
    </source>
</evidence>
<dbReference type="InterPro" id="IPR000700">
    <property type="entry name" value="PAS-assoc_C"/>
</dbReference>
<organism evidence="8 9">
    <name type="scientific">Persicimonas caeni</name>
    <dbReference type="NCBI Taxonomy" id="2292766"/>
    <lineage>
        <taxon>Bacteria</taxon>
        <taxon>Deltaproteobacteria</taxon>
        <taxon>Bradymonadales</taxon>
        <taxon>Bradymonadaceae</taxon>
        <taxon>Persicimonas</taxon>
    </lineage>
</organism>
<feature type="region of interest" description="Disordered" evidence="4">
    <location>
        <begin position="25"/>
        <end position="49"/>
    </location>
</feature>
<dbReference type="EMBL" id="CP041186">
    <property type="protein sequence ID" value="QDG52410.1"/>
    <property type="molecule type" value="Genomic_DNA"/>
</dbReference>
<evidence type="ECO:0000313" key="8">
    <source>
        <dbReference type="EMBL" id="QDG52410.1"/>
    </source>
</evidence>
<dbReference type="Gene3D" id="1.10.287.130">
    <property type="match status" value="1"/>
</dbReference>
<dbReference type="InterPro" id="IPR035965">
    <property type="entry name" value="PAS-like_dom_sf"/>
</dbReference>
<feature type="domain" description="PAC" evidence="7">
    <location>
        <begin position="126"/>
        <end position="178"/>
    </location>
</feature>
<keyword evidence="9" id="KW-1185">Reference proteome</keyword>
<dbReference type="InterPro" id="IPR000014">
    <property type="entry name" value="PAS"/>
</dbReference>
<dbReference type="OrthoDB" id="5479699at2"/>
<dbReference type="InterPro" id="IPR001610">
    <property type="entry name" value="PAC"/>
</dbReference>
<dbReference type="CDD" id="cd00082">
    <property type="entry name" value="HisKA"/>
    <property type="match status" value="1"/>
</dbReference>
<dbReference type="SUPFAM" id="SSF55785">
    <property type="entry name" value="PYP-like sensor domain (PAS domain)"/>
    <property type="match status" value="2"/>
</dbReference>
<accession>A0A4Y6PVZ0</accession>
<sequence>MPICAANSVSTSSSTRPIIELPVRQPEGASAVKKDDLKADSSRSTSGNGLPTWPVPSFKFIVEAINEGILLCDLDGKLLYVNERMAQMLGYRVDEMVGDSLFSFMAAPWAERARKNLERRAQGISEVIEHEFRTADDQPLQTLVSTQPIRVTGEAYEASLVAITDISERVKARTRLKRSEESFRTLIENSPEGIVIHRDEQVVYANPAMAELLEYESPADLIGIRVDSFVLCEESRAAARQANKRKARAQRAPLPHIELRLRTRNGERVVVEETRFEGTFDGQPAMISLIRDISQRKRLQARTMALDRLVVAGTLAAGVGHEINNPLAFLTGHLDLVHTGVDECLDLVERFGASDADLDTDRSDISDILLDIQHSLRAATRGAHRIRDIIDHLRMFTRDEVAPPYPIEVSEVLETSIRMASHQLPANTRLVRDYGSVPPALGHESSLGQVLLNMLINAAHAIEAADSDRGVLRVVLDQLDGWVTIDIEDSGVGIAQSHLDRIFDPFFTTKEPDQGTGLGLSISKQLIERMGGELDVDSAPGEGTRFQVRLPAAPELGAE</sequence>
<dbReference type="NCBIfam" id="TIGR00229">
    <property type="entry name" value="sensory_box"/>
    <property type="match status" value="2"/>
</dbReference>
<dbReference type="PROSITE" id="PS50112">
    <property type="entry name" value="PAS"/>
    <property type="match status" value="1"/>
</dbReference>
<feature type="domain" description="PAS" evidence="6">
    <location>
        <begin position="61"/>
        <end position="102"/>
    </location>
</feature>
<dbReference type="SMART" id="SM00086">
    <property type="entry name" value="PAC"/>
    <property type="match status" value="2"/>
</dbReference>
<dbReference type="SUPFAM" id="SSF47384">
    <property type="entry name" value="Homodimeric domain of signal transducing histidine kinase"/>
    <property type="match status" value="1"/>
</dbReference>
<comment type="catalytic activity">
    <reaction evidence="1">
        <text>ATP + protein L-histidine = ADP + protein N-phospho-L-histidine.</text>
        <dbReference type="EC" id="2.7.13.3"/>
    </reaction>
</comment>
<dbReference type="Gene3D" id="3.30.450.20">
    <property type="entry name" value="PAS domain"/>
    <property type="match status" value="2"/>
</dbReference>
<dbReference type="PANTHER" id="PTHR43065:SF42">
    <property type="entry name" value="TWO-COMPONENT SENSOR PPRA"/>
    <property type="match status" value="1"/>
</dbReference>
<evidence type="ECO:0000256" key="1">
    <source>
        <dbReference type="ARBA" id="ARBA00000085"/>
    </source>
</evidence>
<evidence type="ECO:0000259" key="7">
    <source>
        <dbReference type="PROSITE" id="PS50113"/>
    </source>
</evidence>
<dbReference type="PRINTS" id="PR00344">
    <property type="entry name" value="BCTRLSENSOR"/>
</dbReference>
<dbReference type="InterPro" id="IPR003594">
    <property type="entry name" value="HATPase_dom"/>
</dbReference>
<dbReference type="InterPro" id="IPR036890">
    <property type="entry name" value="HATPase_C_sf"/>
</dbReference>
<dbReference type="GO" id="GO:0000155">
    <property type="term" value="F:phosphorelay sensor kinase activity"/>
    <property type="evidence" value="ECO:0007669"/>
    <property type="project" value="InterPro"/>
</dbReference>
<dbReference type="PANTHER" id="PTHR43065">
    <property type="entry name" value="SENSOR HISTIDINE KINASE"/>
    <property type="match status" value="1"/>
</dbReference>
<protein>
    <recommendedName>
        <fullName evidence="2">histidine kinase</fullName>
        <ecNumber evidence="2">2.7.13.3</ecNumber>
    </recommendedName>
</protein>
<dbReference type="Pfam" id="PF02518">
    <property type="entry name" value="HATPase_c"/>
    <property type="match status" value="1"/>
</dbReference>
<evidence type="ECO:0000313" key="9">
    <source>
        <dbReference type="Proteomes" id="UP000315995"/>
    </source>
</evidence>
<dbReference type="InterPro" id="IPR005467">
    <property type="entry name" value="His_kinase_dom"/>
</dbReference>
<dbReference type="CDD" id="cd00130">
    <property type="entry name" value="PAS"/>
    <property type="match status" value="2"/>
</dbReference>